<name>A0A183HE96_9BILA</name>
<keyword evidence="4" id="KW-0805">Transcription regulation</keyword>
<dbReference type="WBParaSite" id="OFLC_0000580701-mRNA-1">
    <property type="protein sequence ID" value="OFLC_0000580701-mRNA-1"/>
    <property type="gene ID" value="OFLC_0000580701"/>
</dbReference>
<dbReference type="AlphaFoldDB" id="A0A183HE96"/>
<keyword evidence="2" id="KW-0677">Repeat</keyword>
<evidence type="ECO:0000259" key="9">
    <source>
        <dbReference type="PROSITE" id="PS50014"/>
    </source>
</evidence>
<organism evidence="10">
    <name type="scientific">Onchocerca flexuosa</name>
    <dbReference type="NCBI Taxonomy" id="387005"/>
    <lineage>
        <taxon>Eukaryota</taxon>
        <taxon>Metazoa</taxon>
        <taxon>Ecdysozoa</taxon>
        <taxon>Nematoda</taxon>
        <taxon>Chromadorea</taxon>
        <taxon>Rhabditida</taxon>
        <taxon>Spirurina</taxon>
        <taxon>Spiruromorpha</taxon>
        <taxon>Filarioidea</taxon>
        <taxon>Onchocercidae</taxon>
        <taxon>Onchocerca</taxon>
    </lineage>
</organism>
<keyword evidence="5 8" id="KW-0103">Bromodomain</keyword>
<dbReference type="GO" id="GO:0016586">
    <property type="term" value="C:RSC-type complex"/>
    <property type="evidence" value="ECO:0007669"/>
    <property type="project" value="InterPro"/>
</dbReference>
<evidence type="ECO:0000256" key="1">
    <source>
        <dbReference type="ARBA" id="ARBA00004123"/>
    </source>
</evidence>
<dbReference type="InterPro" id="IPR036427">
    <property type="entry name" value="Bromodomain-like_sf"/>
</dbReference>
<keyword evidence="6" id="KW-0804">Transcription</keyword>
<dbReference type="SUPFAM" id="SSF47370">
    <property type="entry name" value="Bromodomain"/>
    <property type="match status" value="1"/>
</dbReference>
<protein>
    <submittedName>
        <fullName evidence="10">Bromo domain-containing protein</fullName>
    </submittedName>
</protein>
<dbReference type="PANTHER" id="PTHR16062:SF19">
    <property type="entry name" value="PROTEIN POLYBROMO-1"/>
    <property type="match status" value="1"/>
</dbReference>
<dbReference type="PANTHER" id="PTHR16062">
    <property type="entry name" value="SWI/SNF-RELATED"/>
    <property type="match status" value="1"/>
</dbReference>
<keyword evidence="3" id="KW-0156">Chromatin regulator</keyword>
<dbReference type="Gene3D" id="1.20.920.10">
    <property type="entry name" value="Bromodomain-like"/>
    <property type="match status" value="2"/>
</dbReference>
<feature type="domain" description="Bromo" evidence="9">
    <location>
        <begin position="90"/>
        <end position="160"/>
    </location>
</feature>
<comment type="subcellular location">
    <subcellularLocation>
        <location evidence="1">Nucleus</location>
    </subcellularLocation>
</comment>
<evidence type="ECO:0000256" key="8">
    <source>
        <dbReference type="PROSITE-ProRule" id="PRU00035"/>
    </source>
</evidence>
<dbReference type="GO" id="GO:0006338">
    <property type="term" value="P:chromatin remodeling"/>
    <property type="evidence" value="ECO:0007669"/>
    <property type="project" value="InterPro"/>
</dbReference>
<dbReference type="PROSITE" id="PS00633">
    <property type="entry name" value="BROMODOMAIN_1"/>
    <property type="match status" value="1"/>
</dbReference>
<evidence type="ECO:0000256" key="5">
    <source>
        <dbReference type="ARBA" id="ARBA00023117"/>
    </source>
</evidence>
<dbReference type="GO" id="GO:0016514">
    <property type="term" value="C:SWI/SNF complex"/>
    <property type="evidence" value="ECO:0007669"/>
    <property type="project" value="TreeGrafter"/>
</dbReference>
<accession>A0A183HE96</accession>
<evidence type="ECO:0000313" key="10">
    <source>
        <dbReference type="WBParaSite" id="OFLC_0000580701-mRNA-1"/>
    </source>
</evidence>
<evidence type="ECO:0000256" key="4">
    <source>
        <dbReference type="ARBA" id="ARBA00023015"/>
    </source>
</evidence>
<dbReference type="InterPro" id="IPR001487">
    <property type="entry name" value="Bromodomain"/>
</dbReference>
<dbReference type="SMART" id="SM00297">
    <property type="entry name" value="BROMO"/>
    <property type="match status" value="1"/>
</dbReference>
<evidence type="ECO:0000256" key="6">
    <source>
        <dbReference type="ARBA" id="ARBA00023163"/>
    </source>
</evidence>
<dbReference type="InterPro" id="IPR037968">
    <property type="entry name" value="PBRM1_BD5"/>
</dbReference>
<dbReference type="PROSITE" id="PS50014">
    <property type="entry name" value="BROMODOMAIN_2"/>
    <property type="match status" value="1"/>
</dbReference>
<dbReference type="STRING" id="387005.A0A183HE96"/>
<dbReference type="Pfam" id="PF00439">
    <property type="entry name" value="Bromodomain"/>
    <property type="match status" value="1"/>
</dbReference>
<proteinExistence type="predicted"/>
<evidence type="ECO:0000256" key="7">
    <source>
        <dbReference type="ARBA" id="ARBA00023242"/>
    </source>
</evidence>
<keyword evidence="7" id="KW-0539">Nucleus</keyword>
<dbReference type="GO" id="GO:0003682">
    <property type="term" value="F:chromatin binding"/>
    <property type="evidence" value="ECO:0007669"/>
    <property type="project" value="TreeGrafter"/>
</dbReference>
<dbReference type="CDD" id="cd05515">
    <property type="entry name" value="Bromo_polybromo_V"/>
    <property type="match status" value="1"/>
</dbReference>
<dbReference type="PRINTS" id="PR00503">
    <property type="entry name" value="BROMODOMAIN"/>
</dbReference>
<dbReference type="GO" id="GO:0006368">
    <property type="term" value="P:transcription elongation by RNA polymerase II"/>
    <property type="evidence" value="ECO:0007669"/>
    <property type="project" value="TreeGrafter"/>
</dbReference>
<dbReference type="InterPro" id="IPR037382">
    <property type="entry name" value="Rsc/polybromo"/>
</dbReference>
<evidence type="ECO:0000256" key="2">
    <source>
        <dbReference type="ARBA" id="ARBA00022737"/>
    </source>
</evidence>
<dbReference type="FunFam" id="1.20.920.10:FF:000006">
    <property type="entry name" value="protein polybromo-1 isoform X1"/>
    <property type="match status" value="1"/>
</dbReference>
<reference evidence="10" key="1">
    <citation type="submission" date="2016-06" db="UniProtKB">
        <authorList>
            <consortium name="WormBaseParasite"/>
        </authorList>
    </citation>
    <scope>IDENTIFICATION</scope>
</reference>
<evidence type="ECO:0000256" key="3">
    <source>
        <dbReference type="ARBA" id="ARBA00022853"/>
    </source>
</evidence>
<dbReference type="InterPro" id="IPR018359">
    <property type="entry name" value="Bromodomain_CS"/>
</dbReference>
<sequence>LFILFNFSGSNISVSETFLSRIHLPDNFHSASPSGSAVFTNMTTAVSPVSIAKTGRGTPRKVIGSSSEFEADKIKLYELYNLIRNHRDERGRELAIPFLQLPSKFDYPDYYDVIRKPIDLTKIRNRITSNYYDSTDALISDFNLMFDNACRYNEPESMIYKDALSLQKLILLKKRDLCKDNASAINVQSEVQALLASILISVNNHQDSDGRCFSDSLADLPGMLRRKGVDSENIPFSIDEMKRNVDKKIGTRFHQALKRTIVRGTNDLRYIDLFFLQLKCEEGCLGRYRRLDKFQDDLFFLFNVAMEHAHSDSQVS</sequence>